<evidence type="ECO:0000313" key="3">
    <source>
        <dbReference type="EMBL" id="SUZ87851.1"/>
    </source>
</evidence>
<dbReference type="GO" id="GO:0016787">
    <property type="term" value="F:hydrolase activity"/>
    <property type="evidence" value="ECO:0007669"/>
    <property type="project" value="UniProtKB-KW"/>
</dbReference>
<dbReference type="EMBL" id="UINC01001742">
    <property type="protein sequence ID" value="SUZ87851.1"/>
    <property type="molecule type" value="Genomic_DNA"/>
</dbReference>
<evidence type="ECO:0000256" key="1">
    <source>
        <dbReference type="ARBA" id="ARBA00022801"/>
    </source>
</evidence>
<proteinExistence type="predicted"/>
<evidence type="ECO:0000259" key="2">
    <source>
        <dbReference type="Pfam" id="PF20434"/>
    </source>
</evidence>
<dbReference type="Pfam" id="PF20434">
    <property type="entry name" value="BD-FAE"/>
    <property type="match status" value="1"/>
</dbReference>
<dbReference type="AlphaFoldDB" id="A0A381R803"/>
<sequence length="289" mass="32610">MKAEQNDMKPPRGYLNNTFLKWSAMLGWIDMVDTKPEIPQNIEVFNDLEFKNTEQRSLFLDIYREKDIGNPTPLIIFVHGGSWTKGNKKDYLIYLLSYAEKGFVTASLSYRFSQEAKFPAAVEDIICGIKWLKNNAVEYGIDSNNVAIVGGSAGAHLALMAAYTMGNSFGIEDCDSGPASHKVDAVVNFYGPADLTTDYAINRKETRFFIGADYNSQPDKYLIASPIYYITKDDPPTMTFIGTLDELVPLNQTNTLDQLLKKVNVYHDYHILKGWPHTMDAVRPVNNYT</sequence>
<dbReference type="PANTHER" id="PTHR48081">
    <property type="entry name" value="AB HYDROLASE SUPERFAMILY PROTEIN C4A8.06C"/>
    <property type="match status" value="1"/>
</dbReference>
<dbReference type="Gene3D" id="3.40.50.1820">
    <property type="entry name" value="alpha/beta hydrolase"/>
    <property type="match status" value="1"/>
</dbReference>
<dbReference type="InterPro" id="IPR050300">
    <property type="entry name" value="GDXG_lipolytic_enzyme"/>
</dbReference>
<name>A0A381R803_9ZZZZ</name>
<reference evidence="3" key="1">
    <citation type="submission" date="2018-05" db="EMBL/GenBank/DDBJ databases">
        <authorList>
            <person name="Lanie J.A."/>
            <person name="Ng W.-L."/>
            <person name="Kazmierczak K.M."/>
            <person name="Andrzejewski T.M."/>
            <person name="Davidsen T.M."/>
            <person name="Wayne K.J."/>
            <person name="Tettelin H."/>
            <person name="Glass J.I."/>
            <person name="Rusch D."/>
            <person name="Podicherti R."/>
            <person name="Tsui H.-C.T."/>
            <person name="Winkler M.E."/>
        </authorList>
    </citation>
    <scope>NUCLEOTIDE SEQUENCE</scope>
</reference>
<keyword evidence="1" id="KW-0378">Hydrolase</keyword>
<feature type="domain" description="BD-FAE-like" evidence="2">
    <location>
        <begin position="60"/>
        <end position="259"/>
    </location>
</feature>
<gene>
    <name evidence="3" type="ORF">METZ01_LOCUS40705</name>
</gene>
<feature type="non-terminal residue" evidence="3">
    <location>
        <position position="289"/>
    </location>
</feature>
<accession>A0A381R803</accession>
<protein>
    <recommendedName>
        <fullName evidence="2">BD-FAE-like domain-containing protein</fullName>
    </recommendedName>
</protein>
<dbReference type="SUPFAM" id="SSF53474">
    <property type="entry name" value="alpha/beta-Hydrolases"/>
    <property type="match status" value="1"/>
</dbReference>
<dbReference type="InterPro" id="IPR049492">
    <property type="entry name" value="BD-FAE-like_dom"/>
</dbReference>
<dbReference type="InterPro" id="IPR029058">
    <property type="entry name" value="AB_hydrolase_fold"/>
</dbReference>
<organism evidence="3">
    <name type="scientific">marine metagenome</name>
    <dbReference type="NCBI Taxonomy" id="408172"/>
    <lineage>
        <taxon>unclassified sequences</taxon>
        <taxon>metagenomes</taxon>
        <taxon>ecological metagenomes</taxon>
    </lineage>
</organism>